<evidence type="ECO:0000313" key="5">
    <source>
        <dbReference type="Proteomes" id="UP000229307"/>
    </source>
</evidence>
<dbReference type="InterPro" id="IPR027417">
    <property type="entry name" value="P-loop_NTPase"/>
</dbReference>
<gene>
    <name evidence="4" type="ORF">COY52_09575</name>
</gene>
<comment type="caution">
    <text evidence="4">The sequence shown here is derived from an EMBL/GenBank/DDBJ whole genome shotgun (WGS) entry which is preliminary data.</text>
</comment>
<feature type="domain" description="Zeta toxin" evidence="3">
    <location>
        <begin position="3"/>
        <end position="128"/>
    </location>
</feature>
<keyword evidence="1" id="KW-0547">Nucleotide-binding</keyword>
<dbReference type="Proteomes" id="UP000229307">
    <property type="component" value="Unassembled WGS sequence"/>
</dbReference>
<reference evidence="5" key="1">
    <citation type="submission" date="2017-09" db="EMBL/GenBank/DDBJ databases">
        <title>Depth-based differentiation of microbial function through sediment-hosted aquifers and enrichment of novel symbionts in the deep terrestrial subsurface.</title>
        <authorList>
            <person name="Probst A.J."/>
            <person name="Ladd B."/>
            <person name="Jarett J.K."/>
            <person name="Geller-Mcgrath D.E."/>
            <person name="Sieber C.M.K."/>
            <person name="Emerson J.B."/>
            <person name="Anantharaman K."/>
            <person name="Thomas B.C."/>
            <person name="Malmstrom R."/>
            <person name="Stieglmeier M."/>
            <person name="Klingl A."/>
            <person name="Woyke T."/>
            <person name="Ryan C.M."/>
            <person name="Banfield J.F."/>
        </authorList>
    </citation>
    <scope>NUCLEOTIDE SEQUENCE [LARGE SCALE GENOMIC DNA]</scope>
</reference>
<keyword evidence="2" id="KW-0067">ATP-binding</keyword>
<dbReference type="AlphaFoldDB" id="A0A2M7S7T0"/>
<evidence type="ECO:0000313" key="4">
    <source>
        <dbReference type="EMBL" id="PIZ15488.1"/>
    </source>
</evidence>
<proteinExistence type="predicted"/>
<evidence type="ECO:0000256" key="1">
    <source>
        <dbReference type="ARBA" id="ARBA00022741"/>
    </source>
</evidence>
<dbReference type="Pfam" id="PF06414">
    <property type="entry name" value="Zeta_toxin"/>
    <property type="match status" value="1"/>
</dbReference>
<sequence>MKNVYIIAGPNGSGKTTFAKKFLPDYARCPNFVNADLITKGLSPFSARISAIRAGRIVLEQLRYYANRNMDFAFETTLSGKTYINFIKELRGKGYNFHIFFLWIPSAELALSRIKDRVSDGGHDVPPKDVRRRFGRSIYNFFKFYKPFLHSWILFNNSGSKPKLIAEEKEGKFSIADKDLFNIIEKQGVGS</sequence>
<evidence type="ECO:0000256" key="2">
    <source>
        <dbReference type="ARBA" id="ARBA00022840"/>
    </source>
</evidence>
<dbReference type="SUPFAM" id="SSF52540">
    <property type="entry name" value="P-loop containing nucleoside triphosphate hydrolases"/>
    <property type="match status" value="1"/>
</dbReference>
<dbReference type="EMBL" id="PFMR01000260">
    <property type="protein sequence ID" value="PIZ15488.1"/>
    <property type="molecule type" value="Genomic_DNA"/>
</dbReference>
<dbReference type="GO" id="GO:0005524">
    <property type="term" value="F:ATP binding"/>
    <property type="evidence" value="ECO:0007669"/>
    <property type="project" value="UniProtKB-KW"/>
</dbReference>
<dbReference type="Gene3D" id="3.40.50.300">
    <property type="entry name" value="P-loop containing nucleotide triphosphate hydrolases"/>
    <property type="match status" value="1"/>
</dbReference>
<accession>A0A2M7S7T0</accession>
<dbReference type="InterPro" id="IPR010488">
    <property type="entry name" value="Zeta_toxin_domain"/>
</dbReference>
<protein>
    <submittedName>
        <fullName evidence="4">Zeta toxin family protein</fullName>
    </submittedName>
</protein>
<dbReference type="PANTHER" id="PTHR39206:SF1">
    <property type="entry name" value="SLL8004 PROTEIN"/>
    <property type="match status" value="1"/>
</dbReference>
<evidence type="ECO:0000259" key="3">
    <source>
        <dbReference type="Pfam" id="PF06414"/>
    </source>
</evidence>
<organism evidence="4 5">
    <name type="scientific">Candidatus Desantisbacteria bacterium CG_4_10_14_0_8_um_filter_48_22</name>
    <dbReference type="NCBI Taxonomy" id="1974543"/>
    <lineage>
        <taxon>Bacteria</taxon>
        <taxon>Candidatus Desantisiibacteriota</taxon>
    </lineage>
</organism>
<dbReference type="PANTHER" id="PTHR39206">
    <property type="entry name" value="SLL8004 PROTEIN"/>
    <property type="match status" value="1"/>
</dbReference>
<dbReference type="GO" id="GO:0016301">
    <property type="term" value="F:kinase activity"/>
    <property type="evidence" value="ECO:0007669"/>
    <property type="project" value="InterPro"/>
</dbReference>
<name>A0A2M7S7T0_9BACT</name>